<feature type="region of interest" description="Disordered" evidence="1">
    <location>
        <begin position="201"/>
        <end position="256"/>
    </location>
</feature>
<feature type="compositionally biased region" description="Basic residues" evidence="1">
    <location>
        <begin position="207"/>
        <end position="218"/>
    </location>
</feature>
<evidence type="ECO:0000256" key="1">
    <source>
        <dbReference type="SAM" id="MobiDB-lite"/>
    </source>
</evidence>
<protein>
    <submittedName>
        <fullName evidence="2">Uncharacterized protein</fullName>
    </submittedName>
</protein>
<keyword evidence="3" id="KW-1185">Reference proteome</keyword>
<dbReference type="Proteomes" id="UP001460270">
    <property type="component" value="Unassembled WGS sequence"/>
</dbReference>
<comment type="caution">
    <text evidence="2">The sequence shown here is derived from an EMBL/GenBank/DDBJ whole genome shotgun (WGS) entry which is preliminary data.</text>
</comment>
<evidence type="ECO:0000313" key="2">
    <source>
        <dbReference type="EMBL" id="KAK7891070.1"/>
    </source>
</evidence>
<reference evidence="3" key="1">
    <citation type="submission" date="2024-04" db="EMBL/GenBank/DDBJ databases">
        <title>Salinicola lusitanus LLJ914,a marine bacterium isolated from the Okinawa Trough.</title>
        <authorList>
            <person name="Li J."/>
        </authorList>
    </citation>
    <scope>NUCLEOTIDE SEQUENCE [LARGE SCALE GENOMIC DNA]</scope>
</reference>
<feature type="region of interest" description="Disordered" evidence="1">
    <location>
        <begin position="124"/>
        <end position="161"/>
    </location>
</feature>
<accession>A0AAW0ND54</accession>
<feature type="compositionally biased region" description="Acidic residues" evidence="1">
    <location>
        <begin position="233"/>
        <end position="246"/>
    </location>
</feature>
<name>A0AAW0ND54_9GOBI</name>
<evidence type="ECO:0000313" key="3">
    <source>
        <dbReference type="Proteomes" id="UP001460270"/>
    </source>
</evidence>
<sequence>MSQSTPREPKVPHHNLTEVSGPSMPPKSENIVQKQGEHLSRRILSNNRRLTFALDKKKSQTKRRATTLNSQENLQCDPNIGEEIATITTMNSDKTTLQASTAEAVKFLKFANLVIRNRKRSHNFEQEEPLSNRHHSRLSPNSGTGRRAHYSEQEKPLSFNNEFRQNNFSRGYSRDSQVPKLINLVIGTIIIPDCAPIEEQEEEPIAPKRKNRNRRSKQTMRLQRLLIQPQWNDESESTEDDSDEDILMSQLNPIST</sequence>
<dbReference type="EMBL" id="JBBPFD010000017">
    <property type="protein sequence ID" value="KAK7891070.1"/>
    <property type="molecule type" value="Genomic_DNA"/>
</dbReference>
<proteinExistence type="predicted"/>
<dbReference type="AlphaFoldDB" id="A0AAW0ND54"/>
<gene>
    <name evidence="2" type="ORF">WMY93_023033</name>
</gene>
<feature type="region of interest" description="Disordered" evidence="1">
    <location>
        <begin position="1"/>
        <end position="33"/>
    </location>
</feature>
<organism evidence="2 3">
    <name type="scientific">Mugilogobius chulae</name>
    <name type="common">yellowstripe goby</name>
    <dbReference type="NCBI Taxonomy" id="88201"/>
    <lineage>
        <taxon>Eukaryota</taxon>
        <taxon>Metazoa</taxon>
        <taxon>Chordata</taxon>
        <taxon>Craniata</taxon>
        <taxon>Vertebrata</taxon>
        <taxon>Euteleostomi</taxon>
        <taxon>Actinopterygii</taxon>
        <taxon>Neopterygii</taxon>
        <taxon>Teleostei</taxon>
        <taxon>Neoteleostei</taxon>
        <taxon>Acanthomorphata</taxon>
        <taxon>Gobiaria</taxon>
        <taxon>Gobiiformes</taxon>
        <taxon>Gobioidei</taxon>
        <taxon>Gobiidae</taxon>
        <taxon>Gobionellinae</taxon>
        <taxon>Mugilogobius</taxon>
    </lineage>
</organism>